<feature type="transmembrane region" description="Helical" evidence="11">
    <location>
        <begin position="331"/>
        <end position="350"/>
    </location>
</feature>
<dbReference type="InterPro" id="IPR020846">
    <property type="entry name" value="MFS_dom"/>
</dbReference>
<dbReference type="InterPro" id="IPR036259">
    <property type="entry name" value="MFS_trans_sf"/>
</dbReference>
<sequence>MAQATTRRTSSPRMVALGSFIGTTIEWYDFFLYGSAAALVFGPLFFPSVSPALGLIAAFSTYAVGFLARPLGALVGGHVGDRIGRKAMLVASLLIAGGATALVGVLPTYAGIGVGAPLLLVLLRLAQGFGVGGEWGGAALVSVESAPARRRGFYGSFTQIGVSAGMLMAAGAFTLGQTMLTREQFLSWGWRVPFLASGLLVIVGLLIRVKMSEPESFTRMKQDNKLPERPLVEVMRTQRRPVWLTTGMRLSQNALYYLYTTFGIAYIARSADDTVGLRAVLVASAISLATVPAWAWLSDRWGRRPLYLFGTVASAMFIAPFFLLADTGNPVLITLGMVAGINLFHDAMYGPQAAFFAELFPTNVRYSGASMGYQFGSVLSGGLAPLIASSLLAAGGGKPWLVVGYCLVLSVITGVCAYLAPETFRASTDSTDYAAVAPAAATTRTIEIGELR</sequence>
<feature type="transmembrane region" description="Helical" evidence="11">
    <location>
        <begin position="52"/>
        <end position="75"/>
    </location>
</feature>
<dbReference type="Gene3D" id="1.20.1250.20">
    <property type="entry name" value="MFS general substrate transporter like domains"/>
    <property type="match status" value="1"/>
</dbReference>
<evidence type="ECO:0000256" key="9">
    <source>
        <dbReference type="ARBA" id="ARBA00037295"/>
    </source>
</evidence>
<dbReference type="Pfam" id="PF07690">
    <property type="entry name" value="MFS_1"/>
    <property type="match status" value="1"/>
</dbReference>
<name>A0A9W6RAW5_9PSEU</name>
<comment type="caution">
    <text evidence="13">The sequence shown here is derived from an EMBL/GenBank/DDBJ whole genome shotgun (WGS) entry which is preliminary data.</text>
</comment>
<evidence type="ECO:0000256" key="3">
    <source>
        <dbReference type="ARBA" id="ARBA00022448"/>
    </source>
</evidence>
<gene>
    <name evidence="13" type="ORF">Atai01_72190</name>
</gene>
<dbReference type="InterPro" id="IPR011701">
    <property type="entry name" value="MFS"/>
</dbReference>
<evidence type="ECO:0000256" key="6">
    <source>
        <dbReference type="ARBA" id="ARBA00022847"/>
    </source>
</evidence>
<evidence type="ECO:0000256" key="10">
    <source>
        <dbReference type="ARBA" id="ARBA00039918"/>
    </source>
</evidence>
<dbReference type="PROSITE" id="PS50850">
    <property type="entry name" value="MFS"/>
    <property type="match status" value="1"/>
</dbReference>
<evidence type="ECO:0000259" key="12">
    <source>
        <dbReference type="PROSITE" id="PS50850"/>
    </source>
</evidence>
<dbReference type="FunFam" id="1.20.1250.20:FF:000001">
    <property type="entry name" value="Dicarboxylate MFS transporter"/>
    <property type="match status" value="1"/>
</dbReference>
<dbReference type="PANTHER" id="PTHR43045:SF1">
    <property type="entry name" value="SHIKIMATE TRANSPORTER"/>
    <property type="match status" value="1"/>
</dbReference>
<feature type="transmembrane region" description="Helical" evidence="11">
    <location>
        <begin position="87"/>
        <end position="112"/>
    </location>
</feature>
<feature type="transmembrane region" description="Helical" evidence="11">
    <location>
        <begin position="188"/>
        <end position="209"/>
    </location>
</feature>
<evidence type="ECO:0000313" key="14">
    <source>
        <dbReference type="Proteomes" id="UP001165136"/>
    </source>
</evidence>
<reference evidence="13" key="1">
    <citation type="submission" date="2023-03" db="EMBL/GenBank/DDBJ databases">
        <title>Amycolatopsis taiwanensis NBRC 103393.</title>
        <authorList>
            <person name="Ichikawa N."/>
            <person name="Sato H."/>
            <person name="Tonouchi N."/>
        </authorList>
    </citation>
    <scope>NUCLEOTIDE SEQUENCE</scope>
    <source>
        <strain evidence="13">NBRC 103393</strain>
    </source>
</reference>
<dbReference type="RefSeq" id="WP_285489769.1">
    <property type="nucleotide sequence ID" value="NZ_BSTI01000024.1"/>
</dbReference>
<protein>
    <recommendedName>
        <fullName evidence="10">Putative proline/betaine transporter</fullName>
    </recommendedName>
</protein>
<keyword evidence="4" id="KW-1003">Cell membrane</keyword>
<evidence type="ECO:0000256" key="11">
    <source>
        <dbReference type="SAM" id="Phobius"/>
    </source>
</evidence>
<feature type="transmembrane region" description="Helical" evidence="11">
    <location>
        <begin position="400"/>
        <end position="420"/>
    </location>
</feature>
<keyword evidence="5 11" id="KW-0812">Transmembrane</keyword>
<feature type="transmembrane region" description="Helical" evidence="11">
    <location>
        <begin position="371"/>
        <end position="394"/>
    </location>
</feature>
<dbReference type="GO" id="GO:0015293">
    <property type="term" value="F:symporter activity"/>
    <property type="evidence" value="ECO:0007669"/>
    <property type="project" value="UniProtKB-KW"/>
</dbReference>
<keyword evidence="6" id="KW-0769">Symport</keyword>
<evidence type="ECO:0000256" key="5">
    <source>
        <dbReference type="ARBA" id="ARBA00022692"/>
    </source>
</evidence>
<accession>A0A9W6RAW5</accession>
<evidence type="ECO:0000256" key="8">
    <source>
        <dbReference type="ARBA" id="ARBA00023136"/>
    </source>
</evidence>
<comment type="similarity">
    <text evidence="2">Belongs to the major facilitator superfamily. Metabolite:H+ Symporter (MHS) family (TC 2.A.1.6) family.</text>
</comment>
<evidence type="ECO:0000256" key="1">
    <source>
        <dbReference type="ARBA" id="ARBA00004651"/>
    </source>
</evidence>
<evidence type="ECO:0000256" key="2">
    <source>
        <dbReference type="ARBA" id="ARBA00008240"/>
    </source>
</evidence>
<feature type="domain" description="Major facilitator superfamily (MFS) profile" evidence="12">
    <location>
        <begin position="15"/>
        <end position="422"/>
    </location>
</feature>
<comment type="function">
    <text evidence="9">May be a proton symporter involved in the uptake of osmolytes such as proline and glycine betaine.</text>
</comment>
<organism evidence="13 14">
    <name type="scientific">Amycolatopsis taiwanensis</name>
    <dbReference type="NCBI Taxonomy" id="342230"/>
    <lineage>
        <taxon>Bacteria</taxon>
        <taxon>Bacillati</taxon>
        <taxon>Actinomycetota</taxon>
        <taxon>Actinomycetes</taxon>
        <taxon>Pseudonocardiales</taxon>
        <taxon>Pseudonocardiaceae</taxon>
        <taxon>Amycolatopsis</taxon>
    </lineage>
</organism>
<comment type="subcellular location">
    <subcellularLocation>
        <location evidence="1">Cell membrane</location>
        <topology evidence="1">Multi-pass membrane protein</topology>
    </subcellularLocation>
</comment>
<evidence type="ECO:0000256" key="4">
    <source>
        <dbReference type="ARBA" id="ARBA00022475"/>
    </source>
</evidence>
<feature type="transmembrane region" description="Helical" evidence="11">
    <location>
        <begin position="27"/>
        <end position="46"/>
    </location>
</feature>
<keyword evidence="3" id="KW-0813">Transport</keyword>
<dbReference type="GO" id="GO:0005886">
    <property type="term" value="C:plasma membrane"/>
    <property type="evidence" value="ECO:0007669"/>
    <property type="project" value="UniProtKB-SubCell"/>
</dbReference>
<feature type="transmembrane region" description="Helical" evidence="11">
    <location>
        <begin position="118"/>
        <end position="141"/>
    </location>
</feature>
<evidence type="ECO:0000313" key="13">
    <source>
        <dbReference type="EMBL" id="GLY70600.1"/>
    </source>
</evidence>
<dbReference type="SUPFAM" id="SSF103473">
    <property type="entry name" value="MFS general substrate transporter"/>
    <property type="match status" value="1"/>
</dbReference>
<feature type="transmembrane region" description="Helical" evidence="11">
    <location>
        <begin position="277"/>
        <end position="297"/>
    </location>
</feature>
<dbReference type="EMBL" id="BSTI01000024">
    <property type="protein sequence ID" value="GLY70600.1"/>
    <property type="molecule type" value="Genomic_DNA"/>
</dbReference>
<keyword evidence="8 11" id="KW-0472">Membrane</keyword>
<evidence type="ECO:0000256" key="7">
    <source>
        <dbReference type="ARBA" id="ARBA00022989"/>
    </source>
</evidence>
<keyword evidence="14" id="KW-1185">Reference proteome</keyword>
<dbReference type="PANTHER" id="PTHR43045">
    <property type="entry name" value="SHIKIMATE TRANSPORTER"/>
    <property type="match status" value="1"/>
</dbReference>
<feature type="transmembrane region" description="Helical" evidence="11">
    <location>
        <begin position="306"/>
        <end position="325"/>
    </location>
</feature>
<proteinExistence type="inferred from homology"/>
<dbReference type="Proteomes" id="UP001165136">
    <property type="component" value="Unassembled WGS sequence"/>
</dbReference>
<feature type="transmembrane region" description="Helical" evidence="11">
    <location>
        <begin position="153"/>
        <end position="176"/>
    </location>
</feature>
<dbReference type="AlphaFoldDB" id="A0A9W6RAW5"/>
<keyword evidence="7 11" id="KW-1133">Transmembrane helix</keyword>
<dbReference type="CDD" id="cd17369">
    <property type="entry name" value="MFS_ShiA_like"/>
    <property type="match status" value="1"/>
</dbReference>